<dbReference type="EMBL" id="WPOM01000005">
    <property type="protein sequence ID" value="MVN32261.1"/>
    <property type="molecule type" value="Genomic_DNA"/>
</dbReference>
<evidence type="ECO:0000313" key="2">
    <source>
        <dbReference type="EMBL" id="RDC39168.1"/>
    </source>
</evidence>
<organism evidence="1 4">
    <name type="scientific">Eggerthella lenta</name>
    <name type="common">Eubacterium lentum</name>
    <dbReference type="NCBI Taxonomy" id="84112"/>
    <lineage>
        <taxon>Bacteria</taxon>
        <taxon>Bacillati</taxon>
        <taxon>Actinomycetota</taxon>
        <taxon>Coriobacteriia</taxon>
        <taxon>Eggerthellales</taxon>
        <taxon>Eggerthellaceae</taxon>
        <taxon>Eggerthella</taxon>
    </lineage>
</organism>
<accession>A0A3F3PDE6</accession>
<reference evidence="1 4" key="2">
    <citation type="submission" date="2019-11" db="EMBL/GenBank/DDBJ databases">
        <title>Whole genome shotgun sequencing (WGS) data from Adlercreutzia equolifaciens ResAG-91, Eggerthella lenta MRI-F36, MRI-F37, MRI-F40, ResAG-49, ResAG-88, ResAG-121, ResAG-145, and Gordonibacter sp. ResAG-5, ResAG-26, ResAG-43, ResAG-50, ResAG-59.</title>
        <authorList>
            <person name="Stoll D.A."/>
            <person name="Danylec N."/>
            <person name="Franz C.M.A.P."/>
            <person name="Huch M."/>
        </authorList>
    </citation>
    <scope>NUCLEOTIDE SEQUENCE [LARGE SCALE GENOMIC DNA]</scope>
    <source>
        <strain evidence="1 4">ResAG-88</strain>
    </source>
</reference>
<reference evidence="2 3" key="1">
    <citation type="journal article" date="2018" name="Elife">
        <title>Discovery and characterization of a prevalent human gut bacterial enzyme sufficient for the inactivation of a family of plant toxins.</title>
        <authorList>
            <person name="Koppel N."/>
            <person name="Bisanz J.E."/>
            <person name="Pandelia M.E."/>
            <person name="Turnbaugh P.J."/>
            <person name="Balskus E.P."/>
        </authorList>
    </citation>
    <scope>NUCLEOTIDE SEQUENCE [LARGE SCALE GENOMIC DNA]</scope>
    <source>
        <strain evidence="2 3">16A</strain>
    </source>
</reference>
<dbReference type="Proteomes" id="UP000436429">
    <property type="component" value="Unassembled WGS sequence"/>
</dbReference>
<dbReference type="RefSeq" id="WP_021409520.1">
    <property type="nucleotide sequence ID" value="NZ_BQNE01000002.1"/>
</dbReference>
<evidence type="ECO:0000313" key="1">
    <source>
        <dbReference type="EMBL" id="MVN32261.1"/>
    </source>
</evidence>
<proteinExistence type="predicted"/>
<evidence type="ECO:0000313" key="4">
    <source>
        <dbReference type="Proteomes" id="UP000436429"/>
    </source>
</evidence>
<dbReference type="Proteomes" id="UP000253915">
    <property type="component" value="Unassembled WGS sequence"/>
</dbReference>
<evidence type="ECO:0000313" key="3">
    <source>
        <dbReference type="Proteomes" id="UP000253915"/>
    </source>
</evidence>
<comment type="caution">
    <text evidence="1">The sequence shown here is derived from an EMBL/GenBank/DDBJ whole genome shotgun (WGS) entry which is preliminary data.</text>
</comment>
<dbReference type="EMBL" id="PPUQ01000006">
    <property type="protein sequence ID" value="RDC39168.1"/>
    <property type="molecule type" value="Genomic_DNA"/>
</dbReference>
<name>A0A3F3PDE6_EGGLN</name>
<protein>
    <submittedName>
        <fullName evidence="1">Uncharacterized protein</fullName>
    </submittedName>
</protein>
<dbReference type="AlphaFoldDB" id="A0A3F3PDE6"/>
<sequence length="156" mass="16170">MEGTTIAGKKTARTGLIALVSLALAAMLGLAACGGGGGAAAEVSGEDRTNAKQVIMAAGDLFTMMDMGLTDADSPATISQDDPAYAEFFDKLLQYKKVADLDVQDVSITVSIQAVQASTAREDSTQVNYRYAVTEASMNVNGVPVSYSADKGFSKN</sequence>
<gene>
    <name evidence="2" type="ORF">C1853_06080</name>
    <name evidence="1" type="ORF">GO726_03615</name>
</gene>